<evidence type="ECO:0000313" key="1">
    <source>
        <dbReference type="EMBL" id="PRQ41889.1"/>
    </source>
</evidence>
<keyword evidence="2" id="KW-1185">Reference proteome</keyword>
<gene>
    <name evidence="1" type="ORF">RchiOBHm_Chr3g0451651</name>
</gene>
<protein>
    <submittedName>
        <fullName evidence="1">Uncharacterized protein</fullName>
    </submittedName>
</protein>
<evidence type="ECO:0000313" key="2">
    <source>
        <dbReference type="Proteomes" id="UP000238479"/>
    </source>
</evidence>
<dbReference type="STRING" id="74649.A0A2P6R657"/>
<reference evidence="1 2" key="1">
    <citation type="journal article" date="2018" name="Nat. Genet.">
        <title>The Rosa genome provides new insights in the design of modern roses.</title>
        <authorList>
            <person name="Bendahmane M."/>
        </authorList>
    </citation>
    <scope>NUCLEOTIDE SEQUENCE [LARGE SCALE GENOMIC DNA]</scope>
    <source>
        <strain evidence="2">cv. Old Blush</strain>
    </source>
</reference>
<proteinExistence type="predicted"/>
<dbReference type="Proteomes" id="UP000238479">
    <property type="component" value="Chromosome 3"/>
</dbReference>
<name>A0A2P6R657_ROSCH</name>
<organism evidence="1 2">
    <name type="scientific">Rosa chinensis</name>
    <name type="common">China rose</name>
    <dbReference type="NCBI Taxonomy" id="74649"/>
    <lineage>
        <taxon>Eukaryota</taxon>
        <taxon>Viridiplantae</taxon>
        <taxon>Streptophyta</taxon>
        <taxon>Embryophyta</taxon>
        <taxon>Tracheophyta</taxon>
        <taxon>Spermatophyta</taxon>
        <taxon>Magnoliopsida</taxon>
        <taxon>eudicotyledons</taxon>
        <taxon>Gunneridae</taxon>
        <taxon>Pentapetalae</taxon>
        <taxon>rosids</taxon>
        <taxon>fabids</taxon>
        <taxon>Rosales</taxon>
        <taxon>Rosaceae</taxon>
        <taxon>Rosoideae</taxon>
        <taxon>Rosoideae incertae sedis</taxon>
        <taxon>Rosa</taxon>
    </lineage>
</organism>
<dbReference type="AlphaFoldDB" id="A0A2P6R657"/>
<dbReference type="Gramene" id="PRQ41889">
    <property type="protein sequence ID" value="PRQ41889"/>
    <property type="gene ID" value="RchiOBHm_Chr3g0451651"/>
</dbReference>
<comment type="caution">
    <text evidence="1">The sequence shown here is derived from an EMBL/GenBank/DDBJ whole genome shotgun (WGS) entry which is preliminary data.</text>
</comment>
<accession>A0A2P6R657</accession>
<sequence>MIRILKIKPLISTLESSSHQFLQRCSVSGTANGKSKTKTAAPLKRSKITTKKGSGDGAPKGAEETHVVLCTPQNSPEITQVRDPFS</sequence>
<dbReference type="EMBL" id="PDCK01000041">
    <property type="protein sequence ID" value="PRQ41889.1"/>
    <property type="molecule type" value="Genomic_DNA"/>
</dbReference>